<dbReference type="PANTHER" id="PTHR11361">
    <property type="entry name" value="DNA MISMATCH REPAIR PROTEIN MUTS FAMILY MEMBER"/>
    <property type="match status" value="1"/>
</dbReference>
<feature type="compositionally biased region" description="Polar residues" evidence="9">
    <location>
        <begin position="9"/>
        <end position="33"/>
    </location>
</feature>
<dbReference type="Gene3D" id="3.40.50.300">
    <property type="entry name" value="P-loop containing nucleotide triphosphate hydrolases"/>
    <property type="match status" value="1"/>
</dbReference>
<dbReference type="PIRSF" id="PIRSF037677">
    <property type="entry name" value="DNA_mis_repair_Msh6"/>
    <property type="match status" value="1"/>
</dbReference>
<dbReference type="PANTHER" id="PTHR11361:SF148">
    <property type="entry name" value="DNA MISMATCH REPAIR PROTEIN MSH6"/>
    <property type="match status" value="1"/>
</dbReference>
<evidence type="ECO:0000256" key="6">
    <source>
        <dbReference type="PIRNR" id="PIRNR037677"/>
    </source>
</evidence>
<dbReference type="SUPFAM" id="SSF55271">
    <property type="entry name" value="DNA repair protein MutS, domain I"/>
    <property type="match status" value="1"/>
</dbReference>
<feature type="compositionally biased region" description="Polar residues" evidence="9">
    <location>
        <begin position="202"/>
        <end position="213"/>
    </location>
</feature>
<feature type="compositionally biased region" description="Acidic residues" evidence="9">
    <location>
        <begin position="174"/>
        <end position="192"/>
    </location>
</feature>
<feature type="compositionally biased region" description="Low complexity" evidence="9">
    <location>
        <begin position="75"/>
        <end position="94"/>
    </location>
</feature>
<evidence type="ECO:0000256" key="3">
    <source>
        <dbReference type="ARBA" id="ARBA00022763"/>
    </source>
</evidence>
<evidence type="ECO:0000256" key="8">
    <source>
        <dbReference type="SAM" id="Coils"/>
    </source>
</evidence>
<keyword evidence="6 7" id="KW-0234">DNA repair</keyword>
<feature type="compositionally biased region" description="Low complexity" evidence="9">
    <location>
        <begin position="45"/>
        <end position="64"/>
    </location>
</feature>
<dbReference type="SUPFAM" id="SSF48334">
    <property type="entry name" value="DNA repair protein MutS, domain III"/>
    <property type="match status" value="1"/>
</dbReference>
<feature type="region of interest" description="Disordered" evidence="9">
    <location>
        <begin position="1"/>
        <end position="271"/>
    </location>
</feature>
<organism evidence="11 12">
    <name type="scientific">Glonium stellatum</name>
    <dbReference type="NCBI Taxonomy" id="574774"/>
    <lineage>
        <taxon>Eukaryota</taxon>
        <taxon>Fungi</taxon>
        <taxon>Dikarya</taxon>
        <taxon>Ascomycota</taxon>
        <taxon>Pezizomycotina</taxon>
        <taxon>Dothideomycetes</taxon>
        <taxon>Pleosporomycetidae</taxon>
        <taxon>Gloniales</taxon>
        <taxon>Gloniaceae</taxon>
        <taxon>Glonium</taxon>
    </lineage>
</organism>
<evidence type="ECO:0000256" key="4">
    <source>
        <dbReference type="ARBA" id="ARBA00022840"/>
    </source>
</evidence>
<evidence type="ECO:0000256" key="9">
    <source>
        <dbReference type="SAM" id="MobiDB-lite"/>
    </source>
</evidence>
<dbReference type="GO" id="GO:0006298">
    <property type="term" value="P:mismatch repair"/>
    <property type="evidence" value="ECO:0007669"/>
    <property type="project" value="InterPro"/>
</dbReference>
<evidence type="ECO:0000256" key="7">
    <source>
        <dbReference type="RuleBase" id="RU003756"/>
    </source>
</evidence>
<keyword evidence="4 6" id="KW-0067">ATP-binding</keyword>
<evidence type="ECO:0000256" key="5">
    <source>
        <dbReference type="ARBA" id="ARBA00023125"/>
    </source>
</evidence>
<keyword evidence="5 6" id="KW-0238">DNA-binding</keyword>
<dbReference type="OrthoDB" id="10252754at2759"/>
<dbReference type="PROSITE" id="PS00486">
    <property type="entry name" value="DNA_MISMATCH_REPAIR_2"/>
    <property type="match status" value="1"/>
</dbReference>
<dbReference type="InterPro" id="IPR036187">
    <property type="entry name" value="DNA_mismatch_repair_MutS_sf"/>
</dbReference>
<dbReference type="GO" id="GO:0140664">
    <property type="term" value="F:ATP-dependent DNA damage sensor activity"/>
    <property type="evidence" value="ECO:0007669"/>
    <property type="project" value="InterPro"/>
</dbReference>
<dbReference type="Pfam" id="PF05192">
    <property type="entry name" value="MutS_III"/>
    <property type="match status" value="1"/>
</dbReference>
<evidence type="ECO:0000313" key="11">
    <source>
        <dbReference type="EMBL" id="OCL15066.1"/>
    </source>
</evidence>
<dbReference type="SMART" id="SM00533">
    <property type="entry name" value="MUTSd"/>
    <property type="match status" value="1"/>
</dbReference>
<dbReference type="FunFam" id="3.40.1170.10:FF:000002">
    <property type="entry name" value="DNA mismatch repair protein"/>
    <property type="match status" value="1"/>
</dbReference>
<dbReference type="SUPFAM" id="SSF52540">
    <property type="entry name" value="P-loop containing nucleoside triphosphate hydrolases"/>
    <property type="match status" value="1"/>
</dbReference>
<reference evidence="11 12" key="1">
    <citation type="journal article" date="2016" name="Nat. Commun.">
        <title>Ectomycorrhizal ecology is imprinted in the genome of the dominant symbiotic fungus Cenococcum geophilum.</title>
        <authorList>
            <consortium name="DOE Joint Genome Institute"/>
            <person name="Peter M."/>
            <person name="Kohler A."/>
            <person name="Ohm R.A."/>
            <person name="Kuo A."/>
            <person name="Krutzmann J."/>
            <person name="Morin E."/>
            <person name="Arend M."/>
            <person name="Barry K.W."/>
            <person name="Binder M."/>
            <person name="Choi C."/>
            <person name="Clum A."/>
            <person name="Copeland A."/>
            <person name="Grisel N."/>
            <person name="Haridas S."/>
            <person name="Kipfer T."/>
            <person name="LaButti K."/>
            <person name="Lindquist E."/>
            <person name="Lipzen A."/>
            <person name="Maire R."/>
            <person name="Meier B."/>
            <person name="Mihaltcheva S."/>
            <person name="Molinier V."/>
            <person name="Murat C."/>
            <person name="Poggeler S."/>
            <person name="Quandt C.A."/>
            <person name="Sperisen C."/>
            <person name="Tritt A."/>
            <person name="Tisserant E."/>
            <person name="Crous P.W."/>
            <person name="Henrissat B."/>
            <person name="Nehls U."/>
            <person name="Egli S."/>
            <person name="Spatafora J.W."/>
            <person name="Grigoriev I.V."/>
            <person name="Martin F.M."/>
        </authorList>
    </citation>
    <scope>NUCLEOTIDE SEQUENCE [LARGE SCALE GENOMIC DNA]</scope>
    <source>
        <strain evidence="11 12">CBS 207.34</strain>
    </source>
</reference>
<dbReference type="Gene3D" id="1.10.1420.10">
    <property type="match status" value="2"/>
</dbReference>
<dbReference type="FunFam" id="1.10.1420.10:FF:000014">
    <property type="entry name" value="DNA mismatch repair protein"/>
    <property type="match status" value="1"/>
</dbReference>
<dbReference type="Pfam" id="PF01624">
    <property type="entry name" value="MutS_I"/>
    <property type="match status" value="1"/>
</dbReference>
<keyword evidence="2 6" id="KW-0547">Nucleotide-binding</keyword>
<dbReference type="Pfam" id="PF00488">
    <property type="entry name" value="MutS_V"/>
    <property type="match status" value="1"/>
</dbReference>
<evidence type="ECO:0000256" key="2">
    <source>
        <dbReference type="ARBA" id="ARBA00022741"/>
    </source>
</evidence>
<feature type="compositionally biased region" description="Basic and acidic residues" evidence="9">
    <location>
        <begin position="259"/>
        <end position="271"/>
    </location>
</feature>
<dbReference type="InterPro" id="IPR027417">
    <property type="entry name" value="P-loop_NTPase"/>
</dbReference>
<dbReference type="InterPro" id="IPR036678">
    <property type="entry name" value="MutS_con_dom_sf"/>
</dbReference>
<evidence type="ECO:0000259" key="10">
    <source>
        <dbReference type="PROSITE" id="PS00486"/>
    </source>
</evidence>
<dbReference type="FunFam" id="3.40.50.300:FF:000771">
    <property type="entry name" value="DNA mismatch repair protein"/>
    <property type="match status" value="1"/>
</dbReference>
<sequence length="1203" mass="134288">MARGIEGNELSTPRPSASKKQVPSSQSAKSQKSILGFFRRSDAGSSPVAKSSPPAASPASTIRAPRSRKIPTDHASSPALTPAPSSDAPVPSSPLYGESDRKGKNKENEVAGVPMSSPIRQGKKAVNYAESDDEDEVFHPISANATRRASKRRKVALEDSDDEFGFDAATEEAMLQDDMDDFVVPDDSDEEATAPKKRKRQPATQPQKKSVQLPTRPPPVDENDEDDEMPVASTAQQWTYDPDNLEPLKPRSTVAPQKPKADKGKQKAHVTEPDQRYPWLANILDADRNPPGHPDYDPRTIYIPPLAWTKFSPFEKQYWEIKQKFWDTIVFFKKGKFYELYENDATIGHQLFDLKLTDRVNMRMVGVPEASLDQWANQFVAKGFKIARVDQMESALAKEMRERDGKKPGKPQKEEKIIRRELAAVLTAGTLVDGGMLQDDMSTFCVAIKEIEQDNLPTFGIAFVDTATAQFHLCQFVDDIDMTKFETFVAQTRPGELLLEKSCISAKALRILKNNTSPTTLWNYLKPTKEFWSADTTCREIDASDYFVSPDRDNFEAWPSVLREARDNELVMSAFGALLQYLRMLKIERDLVTLGNFSWYDPIRKATSLVLDGQSLINLEIFANTFDGTTNGTLFSMLNRCITPFGKRMLRQWVCHPLADSTKINARLDAVDALNADTTVTERFTSSLSKLPDLERLISRVHAGRCKAQDFLKVLEGFEQIEYTMSLLNEFGAGDGVIGQLISSMPNLSGCLSKWKSAFDRKKAKQEGILVPEMGVEEDFDSSQENIDKCLAELDKLLKKARRDLNSTAIEFRDNGKEIYQLEVPVKVKNVPKNWDQMSATAKVKRYYTPELRKLVRALQEAQETHGQIVREVAGRFYARFDEDYPTWLAAIKIIAQLDCLISLARASASLGEPSCRPVFVEDNRTVIEFEELRHPCMLTSVTDFIPNDIKLGGNAPNIDLLTGANAAGKSTILRMTCVAVILAQIGCYLPATSARLTPIDRIMSRLGANDNIFAAQSTFFVELSETQKILSEATPRSLVILDELGRGTSSYDGVAVAQAVLHDIASRVGCIGFFATHYRSLAREFEAHPEIAAKRMRIQVDEENRNVTFLYKLEDGVAEGSFGMHCAAMCGIPKKVIENAEVAAKEWEHTSRLGERMEVERGEGRCYLPLGVQSDVSWVLREGLEGVGTRSLEVLMKAIEAL</sequence>
<dbReference type="InterPro" id="IPR007695">
    <property type="entry name" value="DNA_mismatch_repair_MutS-lik_N"/>
</dbReference>
<feature type="domain" description="DNA mismatch repair proteins mutS family" evidence="10">
    <location>
        <begin position="1038"/>
        <end position="1054"/>
    </location>
</feature>
<dbReference type="SMART" id="SM00534">
    <property type="entry name" value="MUTSac"/>
    <property type="match status" value="1"/>
</dbReference>
<comment type="function">
    <text evidence="6 7">Component of the post-replicative DNA mismatch repair system (MMR).</text>
</comment>
<gene>
    <name evidence="11" type="ORF">AOQ84DRAFT_307852</name>
</gene>
<dbReference type="GO" id="GO:0005524">
    <property type="term" value="F:ATP binding"/>
    <property type="evidence" value="ECO:0007669"/>
    <property type="project" value="UniProtKB-UniRule"/>
</dbReference>
<dbReference type="InterPro" id="IPR007861">
    <property type="entry name" value="DNA_mismatch_repair_MutS_clamp"/>
</dbReference>
<dbReference type="Pfam" id="PF05190">
    <property type="entry name" value="MutS_IV"/>
    <property type="match status" value="1"/>
</dbReference>
<dbReference type="FunFam" id="3.30.420.110:FF:000006">
    <property type="entry name" value="DNA mismatch repair protein"/>
    <property type="match status" value="1"/>
</dbReference>
<dbReference type="SUPFAM" id="SSF53150">
    <property type="entry name" value="DNA repair protein MutS, domain II"/>
    <property type="match status" value="1"/>
</dbReference>
<keyword evidence="8" id="KW-0175">Coiled coil</keyword>
<dbReference type="Proteomes" id="UP000250140">
    <property type="component" value="Unassembled WGS sequence"/>
</dbReference>
<accession>A0A8E2FDP8</accession>
<dbReference type="GO" id="GO:0032301">
    <property type="term" value="C:MutSalpha complex"/>
    <property type="evidence" value="ECO:0007669"/>
    <property type="project" value="TreeGrafter"/>
</dbReference>
<dbReference type="InterPro" id="IPR045076">
    <property type="entry name" value="MutS"/>
</dbReference>
<protein>
    <recommendedName>
        <fullName evidence="6">DNA mismatch repair protein</fullName>
    </recommendedName>
</protein>
<dbReference type="NCBIfam" id="NF003810">
    <property type="entry name" value="PRK05399.1"/>
    <property type="match status" value="1"/>
</dbReference>
<dbReference type="AlphaFoldDB" id="A0A8E2FDP8"/>
<comment type="similarity">
    <text evidence="1 6 7">Belongs to the DNA mismatch repair MutS family.</text>
</comment>
<dbReference type="InterPro" id="IPR007696">
    <property type="entry name" value="DNA_mismatch_repair_MutS_core"/>
</dbReference>
<name>A0A8E2FDP8_9PEZI</name>
<keyword evidence="12" id="KW-1185">Reference proteome</keyword>
<proteinExistence type="inferred from homology"/>
<feature type="compositionally biased region" description="Basic and acidic residues" evidence="9">
    <location>
        <begin position="98"/>
        <end position="109"/>
    </location>
</feature>
<evidence type="ECO:0000256" key="1">
    <source>
        <dbReference type="ARBA" id="ARBA00006271"/>
    </source>
</evidence>
<feature type="coiled-coil region" evidence="8">
    <location>
        <begin position="780"/>
        <end position="811"/>
    </location>
</feature>
<dbReference type="Gene3D" id="3.30.420.110">
    <property type="entry name" value="MutS, connector domain"/>
    <property type="match status" value="1"/>
</dbReference>
<dbReference type="InterPro" id="IPR016151">
    <property type="entry name" value="DNA_mismatch_repair_MutS_N"/>
</dbReference>
<dbReference type="GO" id="GO:0030983">
    <property type="term" value="F:mismatched DNA binding"/>
    <property type="evidence" value="ECO:0007669"/>
    <property type="project" value="UniProtKB-UniRule"/>
</dbReference>
<dbReference type="InterPro" id="IPR000432">
    <property type="entry name" value="DNA_mismatch_repair_MutS_C"/>
</dbReference>
<dbReference type="Gene3D" id="3.40.1170.10">
    <property type="entry name" value="DNA repair protein MutS, domain I"/>
    <property type="match status" value="1"/>
</dbReference>
<dbReference type="EMBL" id="KV748492">
    <property type="protein sequence ID" value="OCL15066.1"/>
    <property type="molecule type" value="Genomic_DNA"/>
</dbReference>
<dbReference type="Pfam" id="PF05188">
    <property type="entry name" value="MutS_II"/>
    <property type="match status" value="1"/>
</dbReference>
<evidence type="ECO:0000313" key="12">
    <source>
        <dbReference type="Proteomes" id="UP000250140"/>
    </source>
</evidence>
<dbReference type="InterPro" id="IPR017261">
    <property type="entry name" value="DNA_mismatch_repair_MutS/MSH"/>
</dbReference>
<dbReference type="InterPro" id="IPR007860">
    <property type="entry name" value="DNA_mmatch_repair_MutS_con_dom"/>
</dbReference>
<keyword evidence="3 6" id="KW-0227">DNA damage</keyword>